<name>A0A327K1X6_9HYPH</name>
<proteinExistence type="inferred from homology"/>
<feature type="transmembrane region" description="Helical" evidence="7">
    <location>
        <begin position="124"/>
        <end position="141"/>
    </location>
</feature>
<accession>A0A327K1X6</accession>
<sequence length="472" mass="51354">MNGAHERPRQAGRTMTSQKTRVALISLLASVGLTIGKFSVALATGSLGILSDAFHSLMDIGATAITFFAVRVSDKPADDEHHYGHGKIESVTALAETGLLFVIAGWIVYEAIHRLIAPGNGVEVTWWAVAVICGSMVVDFNRSRALKRAAEATRSEALAADALHFASDLWSSAAVLVGLAATWAGFPAGDSFAAIAVAVVVGLAGYRLGRRTIESLTDTAPAGYADIIANIARDAEGVLALKRARIRRGGSTVFIDADVNVRRTFAFDRVNAIKAKFIDRVHREIEDADISLTAHPVAIDDETIFDKVMLVAARRGVAMHHLTVQHVSDALSVSFDIEVDADWPYWKAHDVASSLEEAIRNELGDDVEVESHIEPADVIGVDGADVSEEMILEVVDKLEVLAERHPLVTHIHDVRVRRNSLGLFVTLHCWVDRTLTVDEVHTAVDRFERAFRESRADVRRIVTHAEPHGAER</sequence>
<evidence type="ECO:0008006" key="12">
    <source>
        <dbReference type="Google" id="ProtNLM"/>
    </source>
</evidence>
<evidence type="ECO:0000256" key="4">
    <source>
        <dbReference type="ARBA" id="ARBA00022692"/>
    </source>
</evidence>
<evidence type="ECO:0000259" key="8">
    <source>
        <dbReference type="Pfam" id="PF01545"/>
    </source>
</evidence>
<evidence type="ECO:0000313" key="10">
    <source>
        <dbReference type="EMBL" id="RAI29378.1"/>
    </source>
</evidence>
<feature type="transmembrane region" description="Helical" evidence="7">
    <location>
        <begin position="21"/>
        <end position="41"/>
    </location>
</feature>
<dbReference type="PANTHER" id="PTHR43840:SF15">
    <property type="entry name" value="MITOCHONDRIAL METAL TRANSPORTER 1-RELATED"/>
    <property type="match status" value="1"/>
</dbReference>
<evidence type="ECO:0000259" key="9">
    <source>
        <dbReference type="Pfam" id="PF16916"/>
    </source>
</evidence>
<keyword evidence="6 7" id="KW-0472">Membrane</keyword>
<dbReference type="Pfam" id="PF16916">
    <property type="entry name" value="ZT_dimer"/>
    <property type="match status" value="2"/>
</dbReference>
<dbReference type="InterPro" id="IPR036837">
    <property type="entry name" value="Cation_efflux_CTD_sf"/>
</dbReference>
<dbReference type="GO" id="GO:0006882">
    <property type="term" value="P:intracellular zinc ion homeostasis"/>
    <property type="evidence" value="ECO:0007669"/>
    <property type="project" value="TreeGrafter"/>
</dbReference>
<dbReference type="SUPFAM" id="SSF160240">
    <property type="entry name" value="Cation efflux protein cytoplasmic domain-like"/>
    <property type="match status" value="3"/>
</dbReference>
<feature type="transmembrane region" description="Helical" evidence="7">
    <location>
        <begin position="192"/>
        <end position="209"/>
    </location>
</feature>
<evidence type="ECO:0000256" key="2">
    <source>
        <dbReference type="ARBA" id="ARBA00008114"/>
    </source>
</evidence>
<dbReference type="Proteomes" id="UP000249299">
    <property type="component" value="Unassembled WGS sequence"/>
</dbReference>
<dbReference type="PANTHER" id="PTHR43840">
    <property type="entry name" value="MITOCHONDRIAL METAL TRANSPORTER 1-RELATED"/>
    <property type="match status" value="1"/>
</dbReference>
<feature type="domain" description="Cation efflux protein cytoplasmic" evidence="9">
    <location>
        <begin position="316"/>
        <end position="375"/>
    </location>
</feature>
<keyword evidence="3" id="KW-0813">Transport</keyword>
<keyword evidence="11" id="KW-1185">Reference proteome</keyword>
<dbReference type="Gene3D" id="3.30.70.1350">
    <property type="entry name" value="Cation efflux protein, cytoplasmic domain"/>
    <property type="match status" value="3"/>
</dbReference>
<dbReference type="InterPro" id="IPR058533">
    <property type="entry name" value="Cation_efflux_TM"/>
</dbReference>
<dbReference type="GO" id="GO:0015086">
    <property type="term" value="F:cadmium ion transmembrane transporter activity"/>
    <property type="evidence" value="ECO:0007669"/>
    <property type="project" value="TreeGrafter"/>
</dbReference>
<feature type="transmembrane region" description="Helical" evidence="7">
    <location>
        <begin position="53"/>
        <end position="70"/>
    </location>
</feature>
<evidence type="ECO:0000256" key="3">
    <source>
        <dbReference type="ARBA" id="ARBA00022448"/>
    </source>
</evidence>
<evidence type="ECO:0000256" key="5">
    <source>
        <dbReference type="ARBA" id="ARBA00022989"/>
    </source>
</evidence>
<dbReference type="InterPro" id="IPR027470">
    <property type="entry name" value="Cation_efflux_CTD"/>
</dbReference>
<dbReference type="Pfam" id="PF01545">
    <property type="entry name" value="Cation_efflux"/>
    <property type="match status" value="1"/>
</dbReference>
<dbReference type="Gene3D" id="1.20.1510.10">
    <property type="entry name" value="Cation efflux protein transmembrane domain"/>
    <property type="match status" value="1"/>
</dbReference>
<dbReference type="InterPro" id="IPR002524">
    <property type="entry name" value="Cation_efflux"/>
</dbReference>
<evidence type="ECO:0000256" key="7">
    <source>
        <dbReference type="SAM" id="Phobius"/>
    </source>
</evidence>
<dbReference type="GO" id="GO:0015341">
    <property type="term" value="F:zinc efflux antiporter activity"/>
    <property type="evidence" value="ECO:0007669"/>
    <property type="project" value="TreeGrafter"/>
</dbReference>
<comment type="caution">
    <text evidence="10">The sequence shown here is derived from an EMBL/GenBank/DDBJ whole genome shotgun (WGS) entry which is preliminary data.</text>
</comment>
<dbReference type="GO" id="GO:0015093">
    <property type="term" value="F:ferrous iron transmembrane transporter activity"/>
    <property type="evidence" value="ECO:0007669"/>
    <property type="project" value="TreeGrafter"/>
</dbReference>
<dbReference type="SUPFAM" id="SSF161111">
    <property type="entry name" value="Cation efflux protein transmembrane domain-like"/>
    <property type="match status" value="1"/>
</dbReference>
<comment type="similarity">
    <text evidence="2">Belongs to the cation diffusion facilitator (CDF) transporter (TC 2.A.4) family.</text>
</comment>
<dbReference type="InterPro" id="IPR027469">
    <property type="entry name" value="Cation_efflux_TMD_sf"/>
</dbReference>
<feature type="domain" description="Cation efflux protein transmembrane" evidence="8">
    <location>
        <begin position="24"/>
        <end position="216"/>
    </location>
</feature>
<feature type="transmembrane region" description="Helical" evidence="7">
    <location>
        <begin position="91"/>
        <end position="112"/>
    </location>
</feature>
<keyword evidence="5 7" id="KW-1133">Transmembrane helix</keyword>
<dbReference type="AlphaFoldDB" id="A0A327K1X6"/>
<dbReference type="InterPro" id="IPR050291">
    <property type="entry name" value="CDF_Transporter"/>
</dbReference>
<evidence type="ECO:0000256" key="1">
    <source>
        <dbReference type="ARBA" id="ARBA00004141"/>
    </source>
</evidence>
<evidence type="ECO:0000256" key="6">
    <source>
        <dbReference type="ARBA" id="ARBA00023136"/>
    </source>
</evidence>
<dbReference type="OrthoDB" id="9806522at2"/>
<protein>
    <recommendedName>
        <fullName evidence="12">Cation diffusion facilitator family transporter</fullName>
    </recommendedName>
</protein>
<feature type="transmembrane region" description="Helical" evidence="7">
    <location>
        <begin position="162"/>
        <end position="186"/>
    </location>
</feature>
<organism evidence="10 11">
    <name type="scientific">Rhodobium orientis</name>
    <dbReference type="NCBI Taxonomy" id="34017"/>
    <lineage>
        <taxon>Bacteria</taxon>
        <taxon>Pseudomonadati</taxon>
        <taxon>Pseudomonadota</taxon>
        <taxon>Alphaproteobacteria</taxon>
        <taxon>Hyphomicrobiales</taxon>
        <taxon>Rhodobiaceae</taxon>
        <taxon>Rhodobium</taxon>
    </lineage>
</organism>
<feature type="domain" description="Cation efflux protein cytoplasmic" evidence="9">
    <location>
        <begin position="394"/>
        <end position="468"/>
    </location>
</feature>
<gene>
    <name evidence="10" type="ORF">CH339_03590</name>
</gene>
<dbReference type="EMBL" id="NPEV01000004">
    <property type="protein sequence ID" value="RAI29378.1"/>
    <property type="molecule type" value="Genomic_DNA"/>
</dbReference>
<comment type="subcellular location">
    <subcellularLocation>
        <location evidence="1">Membrane</location>
        <topology evidence="1">Multi-pass membrane protein</topology>
    </subcellularLocation>
</comment>
<evidence type="ECO:0000313" key="11">
    <source>
        <dbReference type="Proteomes" id="UP000249299"/>
    </source>
</evidence>
<dbReference type="GO" id="GO:0005886">
    <property type="term" value="C:plasma membrane"/>
    <property type="evidence" value="ECO:0007669"/>
    <property type="project" value="TreeGrafter"/>
</dbReference>
<dbReference type="NCBIfam" id="TIGR01297">
    <property type="entry name" value="CDF"/>
    <property type="match status" value="1"/>
</dbReference>
<reference evidence="10 11" key="1">
    <citation type="submission" date="2017-07" db="EMBL/GenBank/DDBJ databases">
        <title>Draft Genome Sequences of Select Purple Nonsulfur Bacteria.</title>
        <authorList>
            <person name="Lasarre B."/>
            <person name="Mckinlay J.B."/>
        </authorList>
    </citation>
    <scope>NUCLEOTIDE SEQUENCE [LARGE SCALE GENOMIC DNA]</scope>
    <source>
        <strain evidence="10 11">DSM 11290</strain>
    </source>
</reference>
<keyword evidence="4 7" id="KW-0812">Transmembrane</keyword>